<keyword evidence="4 10" id="KW-0349">Heme</keyword>
<evidence type="ECO:0000313" key="12">
    <source>
        <dbReference type="EMBL" id="MDU0807949.1"/>
    </source>
</evidence>
<dbReference type="PANTHER" id="PTHR13932:SF5">
    <property type="entry name" value="RADICAL S-ADENOSYL METHIONINE DOMAIN-CONTAINING PROTEIN 1, MITOCHONDRIAL"/>
    <property type="match status" value="1"/>
</dbReference>
<comment type="cofactor">
    <cofactor evidence="1">
        <name>[4Fe-4S] cluster</name>
        <dbReference type="ChEBI" id="CHEBI:49883"/>
    </cofactor>
</comment>
<evidence type="ECO:0000259" key="11">
    <source>
        <dbReference type="PROSITE" id="PS51918"/>
    </source>
</evidence>
<keyword evidence="8 10" id="KW-0411">Iron-sulfur</keyword>
<proteinExistence type="inferred from homology"/>
<comment type="subcellular location">
    <subcellularLocation>
        <location evidence="10">Cytoplasm</location>
    </subcellularLocation>
</comment>
<dbReference type="InterPro" id="IPR006638">
    <property type="entry name" value="Elp3/MiaA/NifB-like_rSAM"/>
</dbReference>
<dbReference type="InterPro" id="IPR013785">
    <property type="entry name" value="Aldolase_TIM"/>
</dbReference>
<keyword evidence="7 10" id="KW-0408">Iron</keyword>
<evidence type="ECO:0000256" key="10">
    <source>
        <dbReference type="RuleBase" id="RU364116"/>
    </source>
</evidence>
<dbReference type="InterPro" id="IPR034505">
    <property type="entry name" value="Coproporphyrinogen-III_oxidase"/>
</dbReference>
<dbReference type="CDD" id="cd01335">
    <property type="entry name" value="Radical_SAM"/>
    <property type="match status" value="1"/>
</dbReference>
<dbReference type="SFLD" id="SFLDG01082">
    <property type="entry name" value="B12-binding_domain_containing"/>
    <property type="match status" value="1"/>
</dbReference>
<comment type="caution">
    <text evidence="12">The sequence shown here is derived from an EMBL/GenBank/DDBJ whole genome shotgun (WGS) entry which is preliminary data.</text>
</comment>
<evidence type="ECO:0000256" key="5">
    <source>
        <dbReference type="ARBA" id="ARBA00022691"/>
    </source>
</evidence>
<keyword evidence="10" id="KW-0963">Cytoplasm</keyword>
<gene>
    <name evidence="12" type="primary">hemW</name>
    <name evidence="12" type="ORF">PQG45_02735</name>
</gene>
<keyword evidence="10" id="KW-0004">4Fe-4S</keyword>
<keyword evidence="9 10" id="KW-0143">Chaperone</keyword>
<sequence length="379" mass="42571">MNLNSVHLYLHIPFCHQACHYCDFHFSTRLAGKSELVHALIKEIELQKDYLGTRDLSTVYFGGGTPSTLSPSELSSIFEAIHQYFDILPGAEITLEANPEDLTPEYLLVLKELGVNRLSIGIQSFHAANLTFMNRNHDVVQARRSIQDAQAIGLSNISIDLIYGIPSNSMAMLEEDLAAAVETGVQHISAYSLTIEPKTVFGHQLKKGLMQETPEENMSACFEYTHQYLENQGFTAYETSNFAKAGHESQHNSSYWKQESYLGIGPAAHSFNQTTRQWNVANNATYVKQISQDIMPAEIEQLSPENQINEYIMTQLRTHWGIDLNYLKERFATIRVPFPEDEIASWVTSGYAEISNNQLKLVGKGKLIADGLSAEIFVL</sequence>
<keyword evidence="13" id="KW-1185">Reference proteome</keyword>
<reference evidence="12 13" key="1">
    <citation type="submission" date="2023-09" db="EMBL/GenBank/DDBJ databases">
        <title>Aquirufa genomes.</title>
        <authorList>
            <person name="Pitt A."/>
        </authorList>
    </citation>
    <scope>NUCLEOTIDE SEQUENCE [LARGE SCALE GENOMIC DNA]</scope>
    <source>
        <strain evidence="12 13">LEOWEIH-7C</strain>
    </source>
</reference>
<evidence type="ECO:0000256" key="6">
    <source>
        <dbReference type="ARBA" id="ARBA00022723"/>
    </source>
</evidence>
<evidence type="ECO:0000256" key="4">
    <source>
        <dbReference type="ARBA" id="ARBA00022617"/>
    </source>
</evidence>
<evidence type="ECO:0000256" key="7">
    <source>
        <dbReference type="ARBA" id="ARBA00023004"/>
    </source>
</evidence>
<comment type="function">
    <text evidence="10">Probably acts as a heme chaperone, transferring heme to an unknown acceptor. Binds one molecule of heme per monomer, possibly covalently. Binds 1 [4Fe-4S] cluster. The cluster is coordinated with 3 cysteines and an exchangeable S-adenosyl-L-methionine.</text>
</comment>
<evidence type="ECO:0000256" key="8">
    <source>
        <dbReference type="ARBA" id="ARBA00023014"/>
    </source>
</evidence>
<dbReference type="PANTHER" id="PTHR13932">
    <property type="entry name" value="COPROPORPHYRINIGEN III OXIDASE"/>
    <property type="match status" value="1"/>
</dbReference>
<dbReference type="InterPro" id="IPR004559">
    <property type="entry name" value="HemW-like"/>
</dbReference>
<dbReference type="InterPro" id="IPR007197">
    <property type="entry name" value="rSAM"/>
</dbReference>
<comment type="similarity">
    <text evidence="2">Belongs to the anaerobic coproporphyrinogen-III oxidase family. HemW subfamily.</text>
</comment>
<accession>A0ABU3TQ08</accession>
<dbReference type="PROSITE" id="PS51918">
    <property type="entry name" value="RADICAL_SAM"/>
    <property type="match status" value="1"/>
</dbReference>
<dbReference type="SFLD" id="SFLDF00562">
    <property type="entry name" value="HemN-like__clustered_with_heat"/>
    <property type="match status" value="1"/>
</dbReference>
<dbReference type="SMART" id="SM00729">
    <property type="entry name" value="Elp3"/>
    <property type="match status" value="1"/>
</dbReference>
<feature type="domain" description="Radical SAM core" evidence="11">
    <location>
        <begin position="1"/>
        <end position="235"/>
    </location>
</feature>
<dbReference type="SUPFAM" id="SSF102114">
    <property type="entry name" value="Radical SAM enzymes"/>
    <property type="match status" value="1"/>
</dbReference>
<dbReference type="Proteomes" id="UP001249959">
    <property type="component" value="Unassembled WGS sequence"/>
</dbReference>
<evidence type="ECO:0000256" key="2">
    <source>
        <dbReference type="ARBA" id="ARBA00006100"/>
    </source>
</evidence>
<evidence type="ECO:0000256" key="1">
    <source>
        <dbReference type="ARBA" id="ARBA00001966"/>
    </source>
</evidence>
<protein>
    <recommendedName>
        <fullName evidence="3 10">Heme chaperone HemW</fullName>
    </recommendedName>
</protein>
<organism evidence="12 13">
    <name type="scientific">Aquirufa regiilacus</name>
    <dbReference type="NCBI Taxonomy" id="3024868"/>
    <lineage>
        <taxon>Bacteria</taxon>
        <taxon>Pseudomonadati</taxon>
        <taxon>Bacteroidota</taxon>
        <taxon>Cytophagia</taxon>
        <taxon>Cytophagales</taxon>
        <taxon>Flectobacillaceae</taxon>
        <taxon>Aquirufa</taxon>
    </lineage>
</organism>
<evidence type="ECO:0000256" key="9">
    <source>
        <dbReference type="ARBA" id="ARBA00023186"/>
    </source>
</evidence>
<dbReference type="NCBIfam" id="TIGR00539">
    <property type="entry name" value="hemN_rel"/>
    <property type="match status" value="1"/>
</dbReference>
<dbReference type="SFLD" id="SFLDG01065">
    <property type="entry name" value="anaerobic_coproporphyrinogen-I"/>
    <property type="match status" value="2"/>
</dbReference>
<keyword evidence="6 10" id="KW-0479">Metal-binding</keyword>
<evidence type="ECO:0000313" key="13">
    <source>
        <dbReference type="Proteomes" id="UP001249959"/>
    </source>
</evidence>
<dbReference type="SFLD" id="SFLDF00288">
    <property type="entry name" value="HemN-like__clustered_with_nucl"/>
    <property type="match status" value="1"/>
</dbReference>
<dbReference type="RefSeq" id="WP_316070250.1">
    <property type="nucleotide sequence ID" value="NZ_JAVNWW010000001.1"/>
</dbReference>
<evidence type="ECO:0000256" key="3">
    <source>
        <dbReference type="ARBA" id="ARBA00017228"/>
    </source>
</evidence>
<dbReference type="SFLD" id="SFLDS00029">
    <property type="entry name" value="Radical_SAM"/>
    <property type="match status" value="2"/>
</dbReference>
<dbReference type="InterPro" id="IPR058240">
    <property type="entry name" value="rSAM_sf"/>
</dbReference>
<dbReference type="Gene3D" id="3.20.20.70">
    <property type="entry name" value="Aldolase class I"/>
    <property type="match status" value="1"/>
</dbReference>
<name>A0ABU3TQ08_9BACT</name>
<keyword evidence="5 10" id="KW-0949">S-adenosyl-L-methionine</keyword>
<dbReference type="Pfam" id="PF04055">
    <property type="entry name" value="Radical_SAM"/>
    <property type="match status" value="1"/>
</dbReference>
<dbReference type="EMBL" id="JAVNWW010000001">
    <property type="protein sequence ID" value="MDU0807949.1"/>
    <property type="molecule type" value="Genomic_DNA"/>
</dbReference>